<feature type="modified residue" description="N6-(pyridoxal phosphate)lysine" evidence="11">
    <location>
        <position position="206"/>
    </location>
</feature>
<dbReference type="GO" id="GO:0005737">
    <property type="term" value="C:cytoplasm"/>
    <property type="evidence" value="ECO:0007669"/>
    <property type="project" value="TreeGrafter"/>
</dbReference>
<protein>
    <recommendedName>
        <fullName evidence="4">L-methionine gamma-lyase</fullName>
        <ecNumber evidence="3">4.4.1.11</ecNumber>
        <ecNumber evidence="7">4.4.1.2</ecNumber>
    </recommendedName>
    <alternativeName>
        <fullName evidence="8">Homocysteine desulfhydrase</fullName>
    </alternativeName>
</protein>
<evidence type="ECO:0000256" key="5">
    <source>
        <dbReference type="ARBA" id="ARBA00022898"/>
    </source>
</evidence>
<evidence type="ECO:0000256" key="12">
    <source>
        <dbReference type="RuleBase" id="RU362118"/>
    </source>
</evidence>
<evidence type="ECO:0000313" key="13">
    <source>
        <dbReference type="EMBL" id="ADH99532.1"/>
    </source>
</evidence>
<comment type="cofactor">
    <cofactor evidence="1 12">
        <name>pyridoxal 5'-phosphate</name>
        <dbReference type="ChEBI" id="CHEBI:597326"/>
    </cofactor>
</comment>
<name>D6XUP6_BACIE</name>
<comment type="similarity">
    <text evidence="2">Belongs to the trans-sulfuration enzymes family. L-methionine gamma-lyase subfamily.</text>
</comment>
<dbReference type="EC" id="4.4.1.11" evidence="3"/>
<dbReference type="AlphaFoldDB" id="D6XUP6"/>
<evidence type="ECO:0000256" key="7">
    <source>
        <dbReference type="ARBA" id="ARBA00047175"/>
    </source>
</evidence>
<gene>
    <name evidence="13" type="ordered locus">Bsel_2028</name>
</gene>
<evidence type="ECO:0000256" key="9">
    <source>
        <dbReference type="ARBA" id="ARBA00048780"/>
    </source>
</evidence>
<sequence>MDKHLETRIIHSHFDQERHYGSLTQPLYQTSTFVFGNAEEGERRFAGEEEGYMYTRLGNPTVAELEHKMADLEATESAVAFASGMGAVSAVLMHLLNSGDHVIVTRGVYGCTYGFLELFRDKYGLTYDLIHMDDESSLEQVLVPETKVIYVETPINPTMKVVDLEMVTAFAKKHGLKVVVDNTFSSPYLQQPSLSGADFILHSATKYISGHGDVIAGIVCGPKEDMDIIRMSTLKDIGAVLGPFDAWLLLRGIKTLGVRMDRHCENAAFLFDKLKQADGVTSIIYPGDSSFPDHKITQKQMRKPGGMISFEIDGGKKAAQSFLNHLKLCKRAVSLGDAETLIQHPASMTHAVVPEEERLKMGINDSLIRISAGLEHKEDIWADIRQSLLAATTQEG</sequence>
<evidence type="ECO:0000256" key="11">
    <source>
        <dbReference type="PIRSR" id="PIRSR001434-2"/>
    </source>
</evidence>
<dbReference type="Pfam" id="PF01053">
    <property type="entry name" value="Cys_Met_Meta_PP"/>
    <property type="match status" value="1"/>
</dbReference>
<comment type="catalytic activity">
    <reaction evidence="9">
        <text>L-homocysteine + H2O = 2-oxobutanoate + hydrogen sulfide + NH4(+) + H(+)</text>
        <dbReference type="Rhea" id="RHEA:14501"/>
        <dbReference type="ChEBI" id="CHEBI:15377"/>
        <dbReference type="ChEBI" id="CHEBI:15378"/>
        <dbReference type="ChEBI" id="CHEBI:16763"/>
        <dbReference type="ChEBI" id="CHEBI:28938"/>
        <dbReference type="ChEBI" id="CHEBI:29919"/>
        <dbReference type="ChEBI" id="CHEBI:58199"/>
        <dbReference type="EC" id="4.4.1.2"/>
    </reaction>
    <physiologicalReaction direction="left-to-right" evidence="9">
        <dbReference type="Rhea" id="RHEA:14502"/>
    </physiologicalReaction>
</comment>
<dbReference type="EC" id="4.4.1.2" evidence="7"/>
<dbReference type="Gene3D" id="3.40.640.10">
    <property type="entry name" value="Type I PLP-dependent aspartate aminotransferase-like (Major domain)"/>
    <property type="match status" value="1"/>
</dbReference>
<dbReference type="eggNOG" id="COG0626">
    <property type="taxonomic scope" value="Bacteria"/>
</dbReference>
<dbReference type="InterPro" id="IPR015421">
    <property type="entry name" value="PyrdxlP-dep_Trfase_major"/>
</dbReference>
<evidence type="ECO:0000256" key="10">
    <source>
        <dbReference type="ARBA" id="ARBA00052699"/>
    </source>
</evidence>
<dbReference type="InterPro" id="IPR054542">
    <property type="entry name" value="Cys_met_metab_PP"/>
</dbReference>
<dbReference type="PROSITE" id="PS00868">
    <property type="entry name" value="CYS_MET_METAB_PP"/>
    <property type="match status" value="1"/>
</dbReference>
<dbReference type="PANTHER" id="PTHR11808">
    <property type="entry name" value="TRANS-SULFURATION ENZYME FAMILY MEMBER"/>
    <property type="match status" value="1"/>
</dbReference>
<dbReference type="KEGG" id="bse:Bsel_2028"/>
<dbReference type="InterPro" id="IPR006237">
    <property type="entry name" value="L-Met_gamma_lys"/>
</dbReference>
<dbReference type="CDD" id="cd00614">
    <property type="entry name" value="CGS_like"/>
    <property type="match status" value="1"/>
</dbReference>
<dbReference type="Proteomes" id="UP000000271">
    <property type="component" value="Chromosome"/>
</dbReference>
<dbReference type="HOGENOM" id="CLU_018986_2_0_9"/>
<dbReference type="FunFam" id="3.40.640.10:FF:000046">
    <property type="entry name" value="Cystathionine gamma-lyase"/>
    <property type="match status" value="1"/>
</dbReference>
<evidence type="ECO:0000256" key="1">
    <source>
        <dbReference type="ARBA" id="ARBA00001933"/>
    </source>
</evidence>
<evidence type="ECO:0000256" key="3">
    <source>
        <dbReference type="ARBA" id="ARBA00012222"/>
    </source>
</evidence>
<keyword evidence="14" id="KW-1185">Reference proteome</keyword>
<dbReference type="PIRSF" id="PIRSF001434">
    <property type="entry name" value="CGS"/>
    <property type="match status" value="1"/>
</dbReference>
<accession>D6XUP6</accession>
<evidence type="ECO:0000256" key="8">
    <source>
        <dbReference type="ARBA" id="ARBA00047199"/>
    </source>
</evidence>
<dbReference type="GO" id="GO:0030170">
    <property type="term" value="F:pyridoxal phosphate binding"/>
    <property type="evidence" value="ECO:0007669"/>
    <property type="project" value="InterPro"/>
</dbReference>
<keyword evidence="6 13" id="KW-0456">Lyase</keyword>
<dbReference type="PANTHER" id="PTHR11808:SF80">
    <property type="entry name" value="CYSTATHIONINE GAMMA-LYASE"/>
    <property type="match status" value="1"/>
</dbReference>
<dbReference type="InterPro" id="IPR015422">
    <property type="entry name" value="PyrdxlP-dep_Trfase_small"/>
</dbReference>
<dbReference type="STRING" id="439292.Bsel_2028"/>
<dbReference type="SUPFAM" id="SSF53383">
    <property type="entry name" value="PLP-dependent transferases"/>
    <property type="match status" value="1"/>
</dbReference>
<evidence type="ECO:0000313" key="14">
    <source>
        <dbReference type="Proteomes" id="UP000000271"/>
    </source>
</evidence>
<proteinExistence type="inferred from homology"/>
<dbReference type="InterPro" id="IPR000277">
    <property type="entry name" value="Cys/Met-Metab_PyrdxlP-dep_enz"/>
</dbReference>
<dbReference type="NCBIfam" id="TIGR01328">
    <property type="entry name" value="met_gam_lyase"/>
    <property type="match status" value="1"/>
</dbReference>
<dbReference type="OrthoDB" id="9803887at2"/>
<dbReference type="GO" id="GO:0047982">
    <property type="term" value="F:homocysteine desulfhydrase activity"/>
    <property type="evidence" value="ECO:0007669"/>
    <property type="project" value="UniProtKB-EC"/>
</dbReference>
<dbReference type="InterPro" id="IPR015424">
    <property type="entry name" value="PyrdxlP-dep_Trfase"/>
</dbReference>
<reference evidence="13" key="1">
    <citation type="submission" date="2009-10" db="EMBL/GenBank/DDBJ databases">
        <title>Complete sequence of Bacillus selenitireducens MLS10.</title>
        <authorList>
            <consortium name="US DOE Joint Genome Institute"/>
            <person name="Lucas S."/>
            <person name="Copeland A."/>
            <person name="Lapidus A."/>
            <person name="Glavina del Rio T."/>
            <person name="Dalin E."/>
            <person name="Tice H."/>
            <person name="Bruce D."/>
            <person name="Goodwin L."/>
            <person name="Pitluck S."/>
            <person name="Sims D."/>
            <person name="Brettin T."/>
            <person name="Detter J.C."/>
            <person name="Han C."/>
            <person name="Larimer F."/>
            <person name="Land M."/>
            <person name="Hauser L."/>
            <person name="Kyrpides N."/>
            <person name="Ovchinnikova G."/>
            <person name="Stolz J."/>
        </authorList>
    </citation>
    <scope>NUCLEOTIDE SEQUENCE [LARGE SCALE GENOMIC DNA]</scope>
    <source>
        <strain evidence="13">MLS10</strain>
    </source>
</reference>
<dbReference type="EMBL" id="CP001791">
    <property type="protein sequence ID" value="ADH99532.1"/>
    <property type="molecule type" value="Genomic_DNA"/>
</dbReference>
<comment type="catalytic activity">
    <reaction evidence="10">
        <text>L-methionine + H2O = methanethiol + 2-oxobutanoate + NH4(+)</text>
        <dbReference type="Rhea" id="RHEA:23800"/>
        <dbReference type="ChEBI" id="CHEBI:15377"/>
        <dbReference type="ChEBI" id="CHEBI:16007"/>
        <dbReference type="ChEBI" id="CHEBI:16763"/>
        <dbReference type="ChEBI" id="CHEBI:28938"/>
        <dbReference type="ChEBI" id="CHEBI:57844"/>
        <dbReference type="EC" id="4.4.1.11"/>
    </reaction>
    <physiologicalReaction direction="left-to-right" evidence="10">
        <dbReference type="Rhea" id="RHEA:23801"/>
    </physiologicalReaction>
</comment>
<organism evidence="13 14">
    <name type="scientific">Bacillus selenitireducens (strain ATCC 700615 / DSM 15326 / MLS10)</name>
    <dbReference type="NCBI Taxonomy" id="439292"/>
    <lineage>
        <taxon>Bacteria</taxon>
        <taxon>Bacillati</taxon>
        <taxon>Bacillota</taxon>
        <taxon>Bacilli</taxon>
        <taxon>Bacillales</taxon>
        <taxon>Bacillaceae</taxon>
        <taxon>Salisediminibacterium</taxon>
    </lineage>
</organism>
<dbReference type="GO" id="GO:0018826">
    <property type="term" value="F:methionine gamma-lyase activity"/>
    <property type="evidence" value="ECO:0007669"/>
    <property type="project" value="UniProtKB-EC"/>
</dbReference>
<evidence type="ECO:0000256" key="2">
    <source>
        <dbReference type="ARBA" id="ARBA00008667"/>
    </source>
</evidence>
<evidence type="ECO:0000256" key="6">
    <source>
        <dbReference type="ARBA" id="ARBA00023239"/>
    </source>
</evidence>
<keyword evidence="5 11" id="KW-0663">Pyridoxal phosphate</keyword>
<dbReference type="Gene3D" id="3.90.1150.10">
    <property type="entry name" value="Aspartate Aminotransferase, domain 1"/>
    <property type="match status" value="1"/>
</dbReference>
<dbReference type="RefSeq" id="WP_013172954.1">
    <property type="nucleotide sequence ID" value="NC_014219.1"/>
</dbReference>
<dbReference type="GO" id="GO:0019346">
    <property type="term" value="P:transsulfuration"/>
    <property type="evidence" value="ECO:0007669"/>
    <property type="project" value="InterPro"/>
</dbReference>
<evidence type="ECO:0000256" key="4">
    <source>
        <dbReference type="ARBA" id="ARBA00019040"/>
    </source>
</evidence>